<dbReference type="GO" id="GO:0015995">
    <property type="term" value="P:chlorophyll biosynthetic process"/>
    <property type="evidence" value="ECO:0007669"/>
    <property type="project" value="InterPro"/>
</dbReference>
<feature type="region of interest" description="Disordered" evidence="2">
    <location>
        <begin position="139"/>
        <end position="158"/>
    </location>
</feature>
<reference evidence="4 5" key="1">
    <citation type="submission" date="2018-07" db="EMBL/GenBank/DDBJ databases">
        <title>The complete nuclear genome of the prasinophyte Chloropicon primus (CCMP1205).</title>
        <authorList>
            <person name="Pombert J.-F."/>
            <person name="Otis C."/>
            <person name="Turmel M."/>
            <person name="Lemieux C."/>
        </authorList>
    </citation>
    <scope>NUCLEOTIDE SEQUENCE [LARGE SCALE GENOMIC DNA]</scope>
    <source>
        <strain evidence="4 5">CCMP1205</strain>
    </source>
</reference>
<organism evidence="4 5">
    <name type="scientific">Chloropicon primus</name>
    <dbReference type="NCBI Taxonomy" id="1764295"/>
    <lineage>
        <taxon>Eukaryota</taxon>
        <taxon>Viridiplantae</taxon>
        <taxon>Chlorophyta</taxon>
        <taxon>Chloropicophyceae</taxon>
        <taxon>Chloropicales</taxon>
        <taxon>Chloropicaceae</taxon>
        <taxon>Chloropicon</taxon>
    </lineage>
</organism>
<dbReference type="SUPFAM" id="SSF48452">
    <property type="entry name" value="TPR-like"/>
    <property type="match status" value="1"/>
</dbReference>
<evidence type="ECO:0000256" key="2">
    <source>
        <dbReference type="SAM" id="MobiDB-lite"/>
    </source>
</evidence>
<dbReference type="PANTHER" id="PTHR47310:SF2">
    <property type="entry name" value="PROTEIN FLUORESCENT IN BLUE LIGHT, CHLOROPLASTIC"/>
    <property type="match status" value="1"/>
</dbReference>
<accession>A0A5B8MC80</accession>
<keyword evidence="3" id="KW-1133">Transmembrane helix</keyword>
<dbReference type="InterPro" id="IPR019734">
    <property type="entry name" value="TPR_rpt"/>
</dbReference>
<dbReference type="InterPro" id="IPR044243">
    <property type="entry name" value="FLU"/>
</dbReference>
<dbReference type="Proteomes" id="UP000316726">
    <property type="component" value="Chromosome 1"/>
</dbReference>
<evidence type="ECO:0000313" key="5">
    <source>
        <dbReference type="Proteomes" id="UP000316726"/>
    </source>
</evidence>
<dbReference type="OrthoDB" id="286233at2759"/>
<keyword evidence="1" id="KW-0802">TPR repeat</keyword>
<dbReference type="PROSITE" id="PS50005">
    <property type="entry name" value="TPR"/>
    <property type="match status" value="1"/>
</dbReference>
<evidence type="ECO:0000256" key="3">
    <source>
        <dbReference type="SAM" id="Phobius"/>
    </source>
</evidence>
<name>A0A5B8MC80_9CHLO</name>
<dbReference type="STRING" id="1764295.A0A5B8MC80"/>
<feature type="transmembrane region" description="Helical" evidence="3">
    <location>
        <begin position="94"/>
        <end position="113"/>
    </location>
</feature>
<keyword evidence="5" id="KW-1185">Reference proteome</keyword>
<dbReference type="Pfam" id="PF13424">
    <property type="entry name" value="TPR_12"/>
    <property type="match status" value="1"/>
</dbReference>
<evidence type="ECO:0000256" key="1">
    <source>
        <dbReference type="PROSITE-ProRule" id="PRU00339"/>
    </source>
</evidence>
<dbReference type="PANTHER" id="PTHR47310">
    <property type="entry name" value="PROTEIN FLUORESCENT IN BLUE LIGHT, CHLOROPLASTIC"/>
    <property type="match status" value="1"/>
</dbReference>
<feature type="transmembrane region" description="Helical" evidence="3">
    <location>
        <begin position="44"/>
        <end position="66"/>
    </location>
</feature>
<evidence type="ECO:0000313" key="4">
    <source>
        <dbReference type="EMBL" id="QDZ17711.1"/>
    </source>
</evidence>
<dbReference type="EMBL" id="CP031034">
    <property type="protein sequence ID" value="QDZ17711.1"/>
    <property type="molecule type" value="Genomic_DNA"/>
</dbReference>
<gene>
    <name evidence="4" type="ORF">A3770_01p02290</name>
</gene>
<dbReference type="InterPro" id="IPR011990">
    <property type="entry name" value="TPR-like_helical_dom_sf"/>
</dbReference>
<keyword evidence="3" id="KW-0472">Membrane</keyword>
<dbReference type="SMART" id="SM00028">
    <property type="entry name" value="TPR"/>
    <property type="match status" value="3"/>
</dbReference>
<dbReference type="AlphaFoldDB" id="A0A5B8MC80"/>
<proteinExistence type="predicted"/>
<dbReference type="Gene3D" id="1.25.40.10">
    <property type="entry name" value="Tetratricopeptide repeat domain"/>
    <property type="match status" value="1"/>
</dbReference>
<feature type="repeat" description="TPR" evidence="1">
    <location>
        <begin position="208"/>
        <end position="241"/>
    </location>
</feature>
<protein>
    <submittedName>
        <fullName evidence="4">Tetratricopeptide repeat domain-containing protein</fullName>
    </submittedName>
</protein>
<keyword evidence="3" id="KW-0812">Transmembrane</keyword>
<sequence>MTKVVLCGRRAPSCRAEGASAGRAKPESVRCASVANSSMMRQRLLLEGVSAALLVGTLVACEPALARTSLEDVFPNFSVNWLGLTLSHQRLVEALVFGQGVGFIGSVVTGIGLRKRKAEVQRLNDKLLEVSKELRKQTRAQRKKLRAPAAHNDDGSSSKKAEVLGLLKSGKLALKENQGQAALECFSSAMSHMDDISQELESPWRARRKVLRGLGAANAALGRHDEALDFMKQVVDISENNSDFRGLGDAYGVIADLYTEMGDYEEAAKYYDLYISSMDVA</sequence>